<comment type="caution">
    <text evidence="2">The sequence shown here is derived from an EMBL/GenBank/DDBJ whole genome shotgun (WGS) entry which is preliminary data.</text>
</comment>
<proteinExistence type="predicted"/>
<dbReference type="EMBL" id="RYZI01000067">
    <property type="protein sequence ID" value="RWA11868.1"/>
    <property type="molecule type" value="Genomic_DNA"/>
</dbReference>
<keyword evidence="3" id="KW-1185">Reference proteome</keyword>
<dbReference type="Proteomes" id="UP000286045">
    <property type="component" value="Unassembled WGS sequence"/>
</dbReference>
<name>A0A439DBX6_9PEZI</name>
<organism evidence="2 3">
    <name type="scientific">Xylaria grammica</name>
    <dbReference type="NCBI Taxonomy" id="363999"/>
    <lineage>
        <taxon>Eukaryota</taxon>
        <taxon>Fungi</taxon>
        <taxon>Dikarya</taxon>
        <taxon>Ascomycota</taxon>
        <taxon>Pezizomycotina</taxon>
        <taxon>Sordariomycetes</taxon>
        <taxon>Xylariomycetidae</taxon>
        <taxon>Xylariales</taxon>
        <taxon>Xylariaceae</taxon>
        <taxon>Xylaria</taxon>
    </lineage>
</organism>
<evidence type="ECO:0000256" key="1">
    <source>
        <dbReference type="SAM" id="MobiDB-lite"/>
    </source>
</evidence>
<accession>A0A439DBX6</accession>
<reference evidence="2 3" key="1">
    <citation type="submission" date="2018-12" db="EMBL/GenBank/DDBJ databases">
        <title>Draft genome sequence of Xylaria grammica IHI A82.</title>
        <authorList>
            <person name="Buettner E."/>
            <person name="Kellner H."/>
        </authorList>
    </citation>
    <scope>NUCLEOTIDE SEQUENCE [LARGE SCALE GENOMIC DNA]</scope>
    <source>
        <strain evidence="2 3">IHI A82</strain>
    </source>
</reference>
<gene>
    <name evidence="2" type="ORF">EKO27_g3240</name>
</gene>
<feature type="region of interest" description="Disordered" evidence="1">
    <location>
        <begin position="31"/>
        <end position="69"/>
    </location>
</feature>
<dbReference type="AlphaFoldDB" id="A0A439DBX6"/>
<feature type="compositionally biased region" description="Polar residues" evidence="1">
    <location>
        <begin position="32"/>
        <end position="66"/>
    </location>
</feature>
<protein>
    <submittedName>
        <fullName evidence="2">Uncharacterized protein</fullName>
    </submittedName>
</protein>
<sequence length="95" mass="10296">MRGFPITQNDEKSTANCFGRMPSRLADLLGHRNSSAGVQQLPSAPASPTNIVAGNGPNHTENQARPSTPYVPQHAAATFLKTATPREMRRENEIL</sequence>
<evidence type="ECO:0000313" key="2">
    <source>
        <dbReference type="EMBL" id="RWA11868.1"/>
    </source>
</evidence>
<evidence type="ECO:0000313" key="3">
    <source>
        <dbReference type="Proteomes" id="UP000286045"/>
    </source>
</evidence>